<dbReference type="GeneID" id="94289671"/>
<evidence type="ECO:0000256" key="1">
    <source>
        <dbReference type="SAM" id="MobiDB-lite"/>
    </source>
</evidence>
<comment type="caution">
    <text evidence="2">The sequence shown here is derived from an EMBL/GenBank/DDBJ whole genome shotgun (WGS) entry which is preliminary data.</text>
</comment>
<dbReference type="KEGG" id="phet:94289671"/>
<organism evidence="2 3">
    <name type="scientific">Porcisia hertigi</name>
    <dbReference type="NCBI Taxonomy" id="2761500"/>
    <lineage>
        <taxon>Eukaryota</taxon>
        <taxon>Discoba</taxon>
        <taxon>Euglenozoa</taxon>
        <taxon>Kinetoplastea</taxon>
        <taxon>Metakinetoplastina</taxon>
        <taxon>Trypanosomatida</taxon>
        <taxon>Trypanosomatidae</taxon>
        <taxon>Leishmaniinae</taxon>
        <taxon>Porcisia</taxon>
    </lineage>
</organism>
<evidence type="ECO:0000313" key="2">
    <source>
        <dbReference type="EMBL" id="KAG5500499.1"/>
    </source>
</evidence>
<dbReference type="AlphaFoldDB" id="A0A836I016"/>
<feature type="region of interest" description="Disordered" evidence="1">
    <location>
        <begin position="203"/>
        <end position="223"/>
    </location>
</feature>
<feature type="compositionally biased region" description="Polar residues" evidence="1">
    <location>
        <begin position="11"/>
        <end position="27"/>
    </location>
</feature>
<sequence>MAALTPKAASPTGQVAPTKTFISPPQQRPCSAGLPPCAVLVKSTLVTPTTSISRQHSTTPTKSPLHSRSASYIASNPTLPLPPPSVPANCWYAKVFAEPPGASMSAFHRDHRGKVIFSPRPVPVEAEELLALPGQCPQTLTICEVGKDLLYGMAYLYAPPLAVEHRWRGRVAHLHRVQKLQTPIPDVVRRGLEGRAALLGHQQANGDSKVASPPSSLLKTSRSPSPALAASAVKLLDYSNVMRFERGEAAVYERPDDKLLIGIKVFVNEEMVENHYPDVHALPQCTATITAKEAAQSWSCVPFVLMGFLNQMLIDPISIFHTLSLNFVEHLLRVKLHGCSNTATSEERVRASSTQSSSLAAANSHRTKAVSLELPLRVEVVYGCRAEAFYCTEFISRGQCLLRMTEASKPSLKSYEEKLRALVKLRHTAPQLIPRPTSGFSPPRACVGCGHLLQYRCTVCGAEVCGELTCAFSAVTGYPRPCRRHALRSQSTN</sequence>
<dbReference type="EMBL" id="JAFJZO010000028">
    <property type="protein sequence ID" value="KAG5500499.1"/>
    <property type="molecule type" value="Genomic_DNA"/>
</dbReference>
<evidence type="ECO:0000313" key="3">
    <source>
        <dbReference type="Proteomes" id="UP000674318"/>
    </source>
</evidence>
<dbReference type="RefSeq" id="XP_067755833.1">
    <property type="nucleotide sequence ID" value="XM_067899594.1"/>
</dbReference>
<protein>
    <submittedName>
        <fullName evidence="2">Uncharacterized protein</fullName>
    </submittedName>
</protein>
<proteinExistence type="predicted"/>
<dbReference type="Proteomes" id="UP000674318">
    <property type="component" value="Chromosome 28"/>
</dbReference>
<reference evidence="2 3" key="1">
    <citation type="submission" date="2021-02" db="EMBL/GenBank/DDBJ databases">
        <title>Porcisia hertigi Genome sequencing and assembly.</title>
        <authorList>
            <person name="Almutairi H."/>
            <person name="Gatherer D."/>
        </authorList>
    </citation>
    <scope>NUCLEOTIDE SEQUENCE [LARGE SCALE GENOMIC DNA]</scope>
    <source>
        <strain evidence="2 3">C119</strain>
    </source>
</reference>
<feature type="region of interest" description="Disordered" evidence="1">
    <location>
        <begin position="1"/>
        <end position="27"/>
    </location>
</feature>
<feature type="region of interest" description="Disordered" evidence="1">
    <location>
        <begin position="50"/>
        <end position="69"/>
    </location>
</feature>
<gene>
    <name evidence="2" type="ORF">JKF63_03593</name>
</gene>
<dbReference type="OrthoDB" id="272814at2759"/>
<keyword evidence="3" id="KW-1185">Reference proteome</keyword>
<name>A0A836I016_9TRYP</name>
<accession>A0A836I016</accession>